<evidence type="ECO:0000259" key="6">
    <source>
        <dbReference type="Pfam" id="PF07980"/>
    </source>
</evidence>
<dbReference type="PROSITE" id="PS51257">
    <property type="entry name" value="PROKAR_LIPOPROTEIN"/>
    <property type="match status" value="1"/>
</dbReference>
<evidence type="ECO:0000313" key="8">
    <source>
        <dbReference type="EMBL" id="TLV01311.1"/>
    </source>
</evidence>
<evidence type="ECO:0000256" key="3">
    <source>
        <dbReference type="ARBA" id="ARBA00022729"/>
    </source>
</evidence>
<dbReference type="Gene3D" id="1.25.40.390">
    <property type="match status" value="1"/>
</dbReference>
<proteinExistence type="inferred from homology"/>
<feature type="domain" description="SusD-like N-terminal" evidence="7">
    <location>
        <begin position="82"/>
        <end position="213"/>
    </location>
</feature>
<dbReference type="InterPro" id="IPR012944">
    <property type="entry name" value="SusD_RagB_dom"/>
</dbReference>
<evidence type="ECO:0000313" key="9">
    <source>
        <dbReference type="Proteomes" id="UP000306402"/>
    </source>
</evidence>
<dbReference type="Pfam" id="PF07980">
    <property type="entry name" value="SusD_RagB"/>
    <property type="match status" value="1"/>
</dbReference>
<evidence type="ECO:0000256" key="5">
    <source>
        <dbReference type="ARBA" id="ARBA00023237"/>
    </source>
</evidence>
<evidence type="ECO:0000256" key="4">
    <source>
        <dbReference type="ARBA" id="ARBA00023136"/>
    </source>
</evidence>
<evidence type="ECO:0000256" key="1">
    <source>
        <dbReference type="ARBA" id="ARBA00004442"/>
    </source>
</evidence>
<evidence type="ECO:0000259" key="7">
    <source>
        <dbReference type="Pfam" id="PF14322"/>
    </source>
</evidence>
<dbReference type="Proteomes" id="UP000306402">
    <property type="component" value="Unassembled WGS sequence"/>
</dbReference>
<protein>
    <submittedName>
        <fullName evidence="8">RagB/SusD family nutrient uptake outer membrane protein</fullName>
    </submittedName>
</protein>
<comment type="caution">
    <text evidence="8">The sequence shown here is derived from an EMBL/GenBank/DDBJ whole genome shotgun (WGS) entry which is preliminary data.</text>
</comment>
<dbReference type="SUPFAM" id="SSF48452">
    <property type="entry name" value="TPR-like"/>
    <property type="match status" value="1"/>
</dbReference>
<dbReference type="OrthoDB" id="636214at2"/>
<dbReference type="InterPro" id="IPR033985">
    <property type="entry name" value="SusD-like_N"/>
</dbReference>
<dbReference type="InterPro" id="IPR011990">
    <property type="entry name" value="TPR-like_helical_dom_sf"/>
</dbReference>
<dbReference type="AlphaFoldDB" id="A0A5R9KYQ8"/>
<gene>
    <name evidence="8" type="ORF">FEN17_17910</name>
</gene>
<comment type="similarity">
    <text evidence="2">Belongs to the SusD family.</text>
</comment>
<accession>A0A5R9KYQ8</accession>
<dbReference type="Pfam" id="PF14322">
    <property type="entry name" value="SusD-like_3"/>
    <property type="match status" value="1"/>
</dbReference>
<keyword evidence="4" id="KW-0472">Membrane</keyword>
<evidence type="ECO:0000256" key="2">
    <source>
        <dbReference type="ARBA" id="ARBA00006275"/>
    </source>
</evidence>
<organism evidence="8 9">
    <name type="scientific">Dyadobacter luticola</name>
    <dbReference type="NCBI Taxonomy" id="1979387"/>
    <lineage>
        <taxon>Bacteria</taxon>
        <taxon>Pseudomonadati</taxon>
        <taxon>Bacteroidota</taxon>
        <taxon>Cytophagia</taxon>
        <taxon>Cytophagales</taxon>
        <taxon>Spirosomataceae</taxon>
        <taxon>Dyadobacter</taxon>
    </lineage>
</organism>
<dbReference type="EMBL" id="VCEJ01000004">
    <property type="protein sequence ID" value="TLV01311.1"/>
    <property type="molecule type" value="Genomic_DNA"/>
</dbReference>
<name>A0A5R9KYQ8_9BACT</name>
<sequence length="483" mass="53386">MITMKKNIIYQAITLLITIGGFSCQSLEEAPEGISTPQNFYATVDQCEAAYAGSMNALFVEWGGYQNIPAFPDGQFNGTSLDIASTSFNDLWSWHYKAISNVNAVLEAVKAGSLAGNPQENIDNVVAQGRFLRAFNYFTLVRLYGKIPYLTEDTPDPVSTPLTPESRLEIAAVYDLLEADLNFAAEHLGDYDAGTPGKPNKWIAKGYLAKVYLTRATAPLNQVENYAKARDVANDVITNGPYKLLPNVQDVFKTANNHSMEVLFAFHTTAQTPYMPGNAWAPSEMDGWSGGPVKTNWATDIYPEQPRKHNYLLLDFTSDIYDPAAPIINWSKSADGVPYIGKYNMPNLTYDQQVSGGNSGIEMKLLRFADILLIYAEAANMAGSGPTQLAVDRLNMIIDRANAGTGKEARATLALTKAQFDQKVLDERSFELCFENDRYFDVLRKRILKEVNLPDNAQGFDENDYLLPIPPLDAKAIGQNPGY</sequence>
<feature type="domain" description="RagB/SusD" evidence="6">
    <location>
        <begin position="332"/>
        <end position="463"/>
    </location>
</feature>
<comment type="subcellular location">
    <subcellularLocation>
        <location evidence="1">Cell outer membrane</location>
    </subcellularLocation>
</comment>
<keyword evidence="3" id="KW-0732">Signal</keyword>
<reference evidence="8 9" key="1">
    <citation type="submission" date="2019-05" db="EMBL/GenBank/DDBJ databases">
        <authorList>
            <person name="Qu J.-H."/>
        </authorList>
    </citation>
    <scope>NUCLEOTIDE SEQUENCE [LARGE SCALE GENOMIC DNA]</scope>
    <source>
        <strain evidence="8 9">T17</strain>
    </source>
</reference>
<keyword evidence="9" id="KW-1185">Reference proteome</keyword>
<keyword evidence="5" id="KW-0998">Cell outer membrane</keyword>
<dbReference type="GO" id="GO:0009279">
    <property type="term" value="C:cell outer membrane"/>
    <property type="evidence" value="ECO:0007669"/>
    <property type="project" value="UniProtKB-SubCell"/>
</dbReference>